<evidence type="ECO:0000259" key="3">
    <source>
        <dbReference type="Pfam" id="PF01408"/>
    </source>
</evidence>
<feature type="domain" description="GFO/IDH/MocA-like oxidoreductase" evidence="4">
    <location>
        <begin position="134"/>
        <end position="267"/>
    </location>
</feature>
<comment type="caution">
    <text evidence="5">The sequence shown here is derived from an EMBL/GenBank/DDBJ whole genome shotgun (WGS) entry which is preliminary data.</text>
</comment>
<evidence type="ECO:0000256" key="2">
    <source>
        <dbReference type="ARBA" id="ARBA00023027"/>
    </source>
</evidence>
<evidence type="ECO:0000259" key="4">
    <source>
        <dbReference type="Pfam" id="PF22725"/>
    </source>
</evidence>
<dbReference type="SUPFAM" id="SSF51735">
    <property type="entry name" value="NAD(P)-binding Rossmann-fold domains"/>
    <property type="match status" value="1"/>
</dbReference>
<dbReference type="GO" id="GO:0016491">
    <property type="term" value="F:oxidoreductase activity"/>
    <property type="evidence" value="ECO:0007669"/>
    <property type="project" value="UniProtKB-KW"/>
</dbReference>
<proteinExistence type="predicted"/>
<sequence length="368" mass="38285">MSGSGPVGIGIIGAGVISETYLENLQSFPDVKVHVIGDLFEELAAKRAAQFGIESSGGVETVLAHPDVEIVVNLTIPTAHVPVALQAIAAGKHVIGEKPFSLDRASGLDLLAQAADAGLRVGCAPDTFLGAGLQAALRAIRRGDIGIPLTALTLMQSPGPESWHPNPAFLFQEGAGPLFDIGPYYLTTLVQAFGSVLRVAASGSTAHPKRVIGSGPKAGEEFDVTVPSHVGALLQFSEGATSQSVWSFDSAIRRQGFVEIAGTEGTLVLPDPNNFDGDVVIHRRGSDGPEVLESTVASSTRGTGVLDLARAIREDRPHRASGELAYHVVDTMVSVSESITTGEFVSVGSTAPVVPPLPEGWDPHESTL</sequence>
<dbReference type="SUPFAM" id="SSF55347">
    <property type="entry name" value="Glyceraldehyde-3-phosphate dehydrogenase-like, C-terminal domain"/>
    <property type="match status" value="1"/>
</dbReference>
<dbReference type="Gene3D" id="3.40.50.720">
    <property type="entry name" value="NAD(P)-binding Rossmann-like Domain"/>
    <property type="match status" value="1"/>
</dbReference>
<keyword evidence="2" id="KW-0520">NAD</keyword>
<dbReference type="InterPro" id="IPR050463">
    <property type="entry name" value="Gfo/Idh/MocA_oxidrdct_glycsds"/>
</dbReference>
<dbReference type="Pfam" id="PF01408">
    <property type="entry name" value="GFO_IDH_MocA"/>
    <property type="match status" value="1"/>
</dbReference>
<dbReference type="InterPro" id="IPR000683">
    <property type="entry name" value="Gfo/Idh/MocA-like_OxRdtase_N"/>
</dbReference>
<dbReference type="OrthoDB" id="9776544at2"/>
<dbReference type="Pfam" id="PF22725">
    <property type="entry name" value="GFO_IDH_MocA_C3"/>
    <property type="match status" value="1"/>
</dbReference>
<dbReference type="EMBL" id="RCUV01000018">
    <property type="protein sequence ID" value="RLP68877.1"/>
    <property type="molecule type" value="Genomic_DNA"/>
</dbReference>
<evidence type="ECO:0000256" key="1">
    <source>
        <dbReference type="ARBA" id="ARBA00023002"/>
    </source>
</evidence>
<organism evidence="5 6">
    <name type="scientific">Mycetocola manganoxydans</name>
    <dbReference type="NCBI Taxonomy" id="699879"/>
    <lineage>
        <taxon>Bacteria</taxon>
        <taxon>Bacillati</taxon>
        <taxon>Actinomycetota</taxon>
        <taxon>Actinomycetes</taxon>
        <taxon>Micrococcales</taxon>
        <taxon>Microbacteriaceae</taxon>
        <taxon>Mycetocola</taxon>
    </lineage>
</organism>
<accession>A0A3L6ZLX1</accession>
<keyword evidence="1" id="KW-0560">Oxidoreductase</keyword>
<dbReference type="PANTHER" id="PTHR43818">
    <property type="entry name" value="BCDNA.GH03377"/>
    <property type="match status" value="1"/>
</dbReference>
<dbReference type="InterPro" id="IPR055170">
    <property type="entry name" value="GFO_IDH_MocA-like_dom"/>
</dbReference>
<gene>
    <name evidence="5" type="ORF">D9V29_12935</name>
</gene>
<dbReference type="PANTHER" id="PTHR43818:SF11">
    <property type="entry name" value="BCDNA.GH03377"/>
    <property type="match status" value="1"/>
</dbReference>
<dbReference type="AlphaFoldDB" id="A0A3L6ZLX1"/>
<dbReference type="RefSeq" id="WP_121673738.1">
    <property type="nucleotide sequence ID" value="NZ_BMXM01000010.1"/>
</dbReference>
<evidence type="ECO:0000313" key="5">
    <source>
        <dbReference type="EMBL" id="RLP68877.1"/>
    </source>
</evidence>
<protein>
    <submittedName>
        <fullName evidence="5">Gfo/Idh/MocA family oxidoreductase</fullName>
    </submittedName>
</protein>
<feature type="domain" description="Gfo/Idh/MocA-like oxidoreductase N-terminal" evidence="3">
    <location>
        <begin position="8"/>
        <end position="121"/>
    </location>
</feature>
<dbReference type="Proteomes" id="UP000270299">
    <property type="component" value="Unassembled WGS sequence"/>
</dbReference>
<name>A0A3L6ZLX1_9MICO</name>
<evidence type="ECO:0000313" key="6">
    <source>
        <dbReference type="Proteomes" id="UP000270299"/>
    </source>
</evidence>
<keyword evidence="6" id="KW-1185">Reference proteome</keyword>
<dbReference type="InterPro" id="IPR036291">
    <property type="entry name" value="NAD(P)-bd_dom_sf"/>
</dbReference>
<dbReference type="Gene3D" id="3.30.360.10">
    <property type="entry name" value="Dihydrodipicolinate Reductase, domain 2"/>
    <property type="match status" value="1"/>
</dbReference>
<dbReference type="GO" id="GO:0000166">
    <property type="term" value="F:nucleotide binding"/>
    <property type="evidence" value="ECO:0007669"/>
    <property type="project" value="InterPro"/>
</dbReference>
<reference evidence="5 6" key="1">
    <citation type="submission" date="2018-10" db="EMBL/GenBank/DDBJ databases">
        <authorList>
            <person name="Li J."/>
        </authorList>
    </citation>
    <scope>NUCLEOTIDE SEQUENCE [LARGE SCALE GENOMIC DNA]</scope>
    <source>
        <strain evidence="5 6">CCTCC AB209002</strain>
    </source>
</reference>